<sequence>MKLKSNVTMRIKDNRLMLRQGGEQISITGAEIWKLLQAQRRLKDLVAYPKLRRIK</sequence>
<accession>A0A926HP40</accession>
<keyword evidence="2" id="KW-1185">Reference proteome</keyword>
<evidence type="ECO:0000313" key="2">
    <source>
        <dbReference type="Proteomes" id="UP000654279"/>
    </source>
</evidence>
<dbReference type="AlphaFoldDB" id="A0A926HP40"/>
<proteinExistence type="predicted"/>
<organism evidence="1 2">
    <name type="scientific">Luoshenia tenuis</name>
    <dbReference type="NCBI Taxonomy" id="2763654"/>
    <lineage>
        <taxon>Bacteria</taxon>
        <taxon>Bacillati</taxon>
        <taxon>Bacillota</taxon>
        <taxon>Clostridia</taxon>
        <taxon>Christensenellales</taxon>
        <taxon>Christensenellaceae</taxon>
        <taxon>Luoshenia</taxon>
    </lineage>
</organism>
<protein>
    <submittedName>
        <fullName evidence="1">Uncharacterized protein</fullName>
    </submittedName>
</protein>
<gene>
    <name evidence="1" type="ORF">H8699_10245</name>
</gene>
<dbReference type="RefSeq" id="WP_249285617.1">
    <property type="nucleotide sequence ID" value="NZ_JACRSO010000004.1"/>
</dbReference>
<dbReference type="EMBL" id="JACRSO010000004">
    <property type="protein sequence ID" value="MBC8529806.1"/>
    <property type="molecule type" value="Genomic_DNA"/>
</dbReference>
<comment type="caution">
    <text evidence="1">The sequence shown here is derived from an EMBL/GenBank/DDBJ whole genome shotgun (WGS) entry which is preliminary data.</text>
</comment>
<evidence type="ECO:0000313" key="1">
    <source>
        <dbReference type="EMBL" id="MBC8529806.1"/>
    </source>
</evidence>
<reference evidence="1" key="1">
    <citation type="submission" date="2020-08" db="EMBL/GenBank/DDBJ databases">
        <title>Genome public.</title>
        <authorList>
            <person name="Liu C."/>
            <person name="Sun Q."/>
        </authorList>
    </citation>
    <scope>NUCLEOTIDE SEQUENCE</scope>
    <source>
        <strain evidence="1">NSJ-44</strain>
    </source>
</reference>
<dbReference type="Proteomes" id="UP000654279">
    <property type="component" value="Unassembled WGS sequence"/>
</dbReference>
<name>A0A926HP40_9FIRM</name>